<dbReference type="PROSITE" id="PS50835">
    <property type="entry name" value="IG_LIKE"/>
    <property type="match status" value="1"/>
</dbReference>
<accession>A0A0S4KM98</accession>
<sequence>MAKKTRRTVDDIFDDLDNIGKRKPSMAELYPEEFESQQQEPAARIDEDARVASMEELQSSDEHSFASPPSRKQSRVEGNTSRSTIAVTPTPHQHLTGGSTRLRTNQNIVTPVTVCGGSPALSDASFSVDSSPAFASELTTKHRKAEEAADLAVYLADSMWKSPGYDGLEHLVKHLTATGVRYVLRSLRIAGLLRQFLKGFLNDQKYHLQRSPSYQQTYLSLLHAFVEHVPHDAVPIDETFKRLIEVLTPSAAVNPPLVADAPTRTKSSGGLAASAAIMALKQRATATTAKPVVVAQGDDSNNAQWIRTAVGQLVTELDHATQSQPTDSQSPLLGNDAHPLFEGGSAAEAFPKAELLVLTIVTNLLLSHNQQAQLQVDGFTVRSLSNVISKSAAVLFLEAGGVTSMLQFLRHNEGQLTAGKSSMEDIATTVLAAFRLLVLVTCDAETAHTAQRDTAILESLEALLEYSMHSASTWLKNASSNAASVNDAHHQTSDLSFEAIRVVINLTSVLPQLIPSSARSLFLQEACAWARQYIHLLDPSAVVAEEGSDDNGTDDFYDNVTLSICLAINLLRRGANVEAVRCLTENNNLASASALLHAAKVMVYWYESGDTRQSVLSGYIAMLLACISLCTGSSEDYRVAVITAITKGIASKSLLRGETQLSLENSQDSHELHCAVSRQDEAANNARKLRAKPMMLVVAILQEFVLFQSSAGILTKEVLLSMHHVVEKLIQQNHIVVERGDDD</sequence>
<reference evidence="4" key="1">
    <citation type="submission" date="2015-09" db="EMBL/GenBank/DDBJ databases">
        <authorList>
            <consortium name="Pathogen Informatics"/>
        </authorList>
    </citation>
    <scope>NUCLEOTIDE SEQUENCE [LARGE SCALE GENOMIC DNA]</scope>
    <source>
        <strain evidence="4">Lake Konstanz</strain>
    </source>
</reference>
<organism evidence="3 4">
    <name type="scientific">Bodo saltans</name>
    <name type="common">Flagellated protozoan</name>
    <dbReference type="NCBI Taxonomy" id="75058"/>
    <lineage>
        <taxon>Eukaryota</taxon>
        <taxon>Discoba</taxon>
        <taxon>Euglenozoa</taxon>
        <taxon>Kinetoplastea</taxon>
        <taxon>Metakinetoplastina</taxon>
        <taxon>Eubodonida</taxon>
        <taxon>Bodonidae</taxon>
        <taxon>Bodo</taxon>
    </lineage>
</organism>
<dbReference type="Proteomes" id="UP000051952">
    <property type="component" value="Unassembled WGS sequence"/>
</dbReference>
<feature type="region of interest" description="Disordered" evidence="1">
    <location>
        <begin position="52"/>
        <end position="103"/>
    </location>
</feature>
<protein>
    <recommendedName>
        <fullName evidence="2">Ig-like domain-containing protein</fullName>
    </recommendedName>
</protein>
<dbReference type="AlphaFoldDB" id="A0A0S4KM98"/>
<dbReference type="VEuPathDB" id="TriTrypDB:BSAL_48765"/>
<gene>
    <name evidence="3" type="ORF">BSAL_48765</name>
</gene>
<proteinExistence type="predicted"/>
<dbReference type="InterPro" id="IPR007110">
    <property type="entry name" value="Ig-like_dom"/>
</dbReference>
<feature type="region of interest" description="Disordered" evidence="1">
    <location>
        <begin position="318"/>
        <end position="337"/>
    </location>
</feature>
<evidence type="ECO:0000256" key="1">
    <source>
        <dbReference type="SAM" id="MobiDB-lite"/>
    </source>
</evidence>
<feature type="compositionally biased region" description="Polar residues" evidence="1">
    <location>
        <begin position="76"/>
        <end position="103"/>
    </location>
</feature>
<feature type="compositionally biased region" description="Polar residues" evidence="1">
    <location>
        <begin position="320"/>
        <end position="332"/>
    </location>
</feature>
<evidence type="ECO:0000313" key="3">
    <source>
        <dbReference type="EMBL" id="CUI15629.1"/>
    </source>
</evidence>
<feature type="domain" description="Ig-like" evidence="2">
    <location>
        <begin position="539"/>
        <end position="690"/>
    </location>
</feature>
<keyword evidence="4" id="KW-1185">Reference proteome</keyword>
<evidence type="ECO:0000259" key="2">
    <source>
        <dbReference type="PROSITE" id="PS50835"/>
    </source>
</evidence>
<name>A0A0S4KM98_BODSA</name>
<dbReference type="OrthoDB" id="273534at2759"/>
<dbReference type="EMBL" id="CYKH01002252">
    <property type="protein sequence ID" value="CUI15629.1"/>
    <property type="molecule type" value="Genomic_DNA"/>
</dbReference>
<evidence type="ECO:0000313" key="4">
    <source>
        <dbReference type="Proteomes" id="UP000051952"/>
    </source>
</evidence>